<organism evidence="6 7">
    <name type="scientific">Devosia oryziradicis</name>
    <dbReference type="NCBI Taxonomy" id="2801335"/>
    <lineage>
        <taxon>Bacteria</taxon>
        <taxon>Pseudomonadati</taxon>
        <taxon>Pseudomonadota</taxon>
        <taxon>Alphaproteobacteria</taxon>
        <taxon>Hyphomicrobiales</taxon>
        <taxon>Devosiaceae</taxon>
        <taxon>Devosia</taxon>
    </lineage>
</organism>
<reference evidence="6 7" key="1">
    <citation type="submission" date="2021-01" db="EMBL/GenBank/DDBJ databases">
        <title>Genome seq and assembly of Devosia sp. G19.</title>
        <authorList>
            <person name="Chhetri G."/>
        </authorList>
    </citation>
    <scope>NUCLEOTIDE SEQUENCE [LARGE SCALE GENOMIC DNA]</scope>
    <source>
        <strain evidence="6 7">G19</strain>
    </source>
</reference>
<keyword evidence="2" id="KW-0645">Protease</keyword>
<comment type="similarity">
    <text evidence="1">Belongs to the peptidase C40 family.</text>
</comment>
<dbReference type="InterPro" id="IPR038765">
    <property type="entry name" value="Papain-like_cys_pep_sf"/>
</dbReference>
<accession>A0ABX7BX54</accession>
<evidence type="ECO:0000256" key="4">
    <source>
        <dbReference type="ARBA" id="ARBA00022807"/>
    </source>
</evidence>
<dbReference type="Pfam" id="PF00877">
    <property type="entry name" value="NLPC_P60"/>
    <property type="match status" value="1"/>
</dbReference>
<evidence type="ECO:0000256" key="3">
    <source>
        <dbReference type="ARBA" id="ARBA00022801"/>
    </source>
</evidence>
<dbReference type="EMBL" id="CP068047">
    <property type="protein sequence ID" value="QQR35639.1"/>
    <property type="molecule type" value="Genomic_DNA"/>
</dbReference>
<protein>
    <submittedName>
        <fullName evidence="6">C40 family peptidase</fullName>
    </submittedName>
</protein>
<dbReference type="InterPro" id="IPR000064">
    <property type="entry name" value="NLP_P60_dom"/>
</dbReference>
<evidence type="ECO:0000256" key="1">
    <source>
        <dbReference type="ARBA" id="ARBA00007074"/>
    </source>
</evidence>
<keyword evidence="4" id="KW-0788">Thiol protease</keyword>
<name>A0ABX7BX54_9HYPH</name>
<keyword evidence="7" id="KW-1185">Reference proteome</keyword>
<dbReference type="RefSeq" id="WP_201655659.1">
    <property type="nucleotide sequence ID" value="NZ_CP068047.1"/>
</dbReference>
<proteinExistence type="inferred from homology"/>
<dbReference type="NCBIfam" id="TIGR02219">
    <property type="entry name" value="phage_NlpC_fam"/>
    <property type="match status" value="1"/>
</dbReference>
<evidence type="ECO:0000313" key="7">
    <source>
        <dbReference type="Proteomes" id="UP000595460"/>
    </source>
</evidence>
<dbReference type="SUPFAM" id="SSF54001">
    <property type="entry name" value="Cysteine proteinases"/>
    <property type="match status" value="1"/>
</dbReference>
<evidence type="ECO:0000313" key="6">
    <source>
        <dbReference type="EMBL" id="QQR35639.1"/>
    </source>
</evidence>
<sequence>MSDAVVAAAREFLGTPYRHQASLAGAGCDCLGLLRGVWRALYGGEPMVVPPYRADMRDPGNAGALRRAAETLLVAEHGPLAAGQVVLFRLGGMAEPKHCGILLSDTRFIHAQERLGVVEADLTEPWARRVSGRFVFPERN</sequence>
<dbReference type="PROSITE" id="PS51935">
    <property type="entry name" value="NLPC_P60"/>
    <property type="match status" value="1"/>
</dbReference>
<dbReference type="InterPro" id="IPR011929">
    <property type="entry name" value="Phage_pept_NlpC/P60"/>
</dbReference>
<dbReference type="Proteomes" id="UP000595460">
    <property type="component" value="Chromosome"/>
</dbReference>
<keyword evidence="3" id="KW-0378">Hydrolase</keyword>
<evidence type="ECO:0000259" key="5">
    <source>
        <dbReference type="PROSITE" id="PS51935"/>
    </source>
</evidence>
<evidence type="ECO:0000256" key="2">
    <source>
        <dbReference type="ARBA" id="ARBA00022670"/>
    </source>
</evidence>
<dbReference type="Gene3D" id="3.90.1720.10">
    <property type="entry name" value="endopeptidase domain like (from Nostoc punctiforme)"/>
    <property type="match status" value="1"/>
</dbReference>
<feature type="domain" description="NlpC/P60" evidence="5">
    <location>
        <begin position="1"/>
        <end position="137"/>
    </location>
</feature>
<gene>
    <name evidence="6" type="ORF">JI749_15005</name>
</gene>